<dbReference type="GO" id="GO:0006102">
    <property type="term" value="P:isocitrate metabolic process"/>
    <property type="evidence" value="ECO:0007669"/>
    <property type="project" value="TreeGrafter"/>
</dbReference>
<organism evidence="4 5">
    <name type="scientific">Pseudomonas nicosulfuronedens</name>
    <dbReference type="NCBI Taxonomy" id="2571105"/>
    <lineage>
        <taxon>Bacteria</taxon>
        <taxon>Pseudomonadati</taxon>
        <taxon>Pseudomonadota</taxon>
        <taxon>Gammaproteobacteria</taxon>
        <taxon>Pseudomonadales</taxon>
        <taxon>Pseudomonadaceae</taxon>
        <taxon>Pseudomonas</taxon>
    </lineage>
</organism>
<accession>A0A5R9QMN2</accession>
<name>A0A5R9QMN2_9PSED</name>
<keyword evidence="5" id="KW-1185">Reference proteome</keyword>
<dbReference type="SMART" id="SM01329">
    <property type="entry name" value="Iso_dh"/>
    <property type="match status" value="1"/>
</dbReference>
<dbReference type="GO" id="GO:0000287">
    <property type="term" value="F:magnesium ion binding"/>
    <property type="evidence" value="ECO:0007669"/>
    <property type="project" value="InterPro"/>
</dbReference>
<dbReference type="GO" id="GO:0006099">
    <property type="term" value="P:tricarboxylic acid cycle"/>
    <property type="evidence" value="ECO:0007669"/>
    <property type="project" value="TreeGrafter"/>
</dbReference>
<dbReference type="GO" id="GO:0004449">
    <property type="term" value="F:isocitrate dehydrogenase (NAD+) activity"/>
    <property type="evidence" value="ECO:0007669"/>
    <property type="project" value="TreeGrafter"/>
</dbReference>
<proteinExistence type="inferred from homology"/>
<evidence type="ECO:0000256" key="2">
    <source>
        <dbReference type="ARBA" id="ARBA00023002"/>
    </source>
</evidence>
<feature type="domain" description="Isopropylmalate dehydrogenase-like" evidence="3">
    <location>
        <begin position="4"/>
        <end position="328"/>
    </location>
</feature>
<evidence type="ECO:0000313" key="5">
    <source>
        <dbReference type="Proteomes" id="UP000306635"/>
    </source>
</evidence>
<dbReference type="OrthoDB" id="9767905at2"/>
<sequence>MSRRLCVIPGDGIGREVVPVAVEVLQRLLPDLQVEEAEAGWDCFQRHGTSVPDATYASLRACGAGLFGAVASPSHKVDGYRSAILSLRQTLALNLNLRPVCSRPVVSPRAGIDLLVLRENSEGLYSGREHWEAEGIAIAERVISRAACERLAAGAAELARLRHARRVTLVHKANVLPLTCGLFRDTCRDLLAEDGWSDVLDERLVDVAALQLVEHPEAFDLIVTTNLFGDILSDLASHWGGGLGLAPSLNLGTGIALAEPVHGSAPDIAGFGRANPLAAILSAGMLLRHYWQLPELADRIDGAVDAFLQEEGSVDFGNKTTRVIGRGVLERLSQTSSH</sequence>
<dbReference type="InterPro" id="IPR019818">
    <property type="entry name" value="IsoCit/isopropylmalate_DH_CS"/>
</dbReference>
<dbReference type="Pfam" id="PF00180">
    <property type="entry name" value="Iso_dh"/>
    <property type="match status" value="1"/>
</dbReference>
<reference evidence="4 5" key="1">
    <citation type="submission" date="2019-04" db="EMBL/GenBank/DDBJ databases">
        <authorList>
            <person name="Li M."/>
        </authorList>
    </citation>
    <scope>NUCLEOTIDE SEQUENCE [LARGE SCALE GENOMIC DNA]</scope>
    <source>
        <strain evidence="4 5">LAM1902</strain>
    </source>
</reference>
<dbReference type="PROSITE" id="PS00470">
    <property type="entry name" value="IDH_IMDH"/>
    <property type="match status" value="1"/>
</dbReference>
<dbReference type="RefSeq" id="WP_138526727.1">
    <property type="nucleotide sequence ID" value="NZ_JAOCBK010000004.1"/>
</dbReference>
<dbReference type="EMBL" id="SWDV01000057">
    <property type="protein sequence ID" value="TLX70155.1"/>
    <property type="molecule type" value="Genomic_DNA"/>
</dbReference>
<dbReference type="Gene3D" id="3.40.718.10">
    <property type="entry name" value="Isopropylmalate Dehydrogenase"/>
    <property type="match status" value="1"/>
</dbReference>
<dbReference type="AlphaFoldDB" id="A0A5R9QMN2"/>
<evidence type="ECO:0000259" key="3">
    <source>
        <dbReference type="SMART" id="SM01329"/>
    </source>
</evidence>
<dbReference type="PANTHER" id="PTHR11835:SF34">
    <property type="entry name" value="ISOCITRATE DEHYDROGENASE [NAD] SUBUNIT ALPHA, MITOCHONDRIAL"/>
    <property type="match status" value="1"/>
</dbReference>
<dbReference type="InterPro" id="IPR024084">
    <property type="entry name" value="IsoPropMal-DH-like_dom"/>
</dbReference>
<comment type="similarity">
    <text evidence="1">Belongs to the isocitrate and isopropylmalate dehydrogenases family.</text>
</comment>
<dbReference type="PANTHER" id="PTHR11835">
    <property type="entry name" value="DECARBOXYLATING DEHYDROGENASES-ISOCITRATE, ISOPROPYLMALATE, TARTRATE"/>
    <property type="match status" value="1"/>
</dbReference>
<protein>
    <submittedName>
        <fullName evidence="4">Isocitrate/isopropylmalate dehydrogenase family protein</fullName>
    </submittedName>
</protein>
<dbReference type="GO" id="GO:0051287">
    <property type="term" value="F:NAD binding"/>
    <property type="evidence" value="ECO:0007669"/>
    <property type="project" value="InterPro"/>
</dbReference>
<gene>
    <name evidence="4" type="ORF">FAS41_28920</name>
</gene>
<keyword evidence="2" id="KW-0560">Oxidoreductase</keyword>
<evidence type="ECO:0000313" key="4">
    <source>
        <dbReference type="EMBL" id="TLX70155.1"/>
    </source>
</evidence>
<evidence type="ECO:0000256" key="1">
    <source>
        <dbReference type="ARBA" id="ARBA00007769"/>
    </source>
</evidence>
<dbReference type="SUPFAM" id="SSF53659">
    <property type="entry name" value="Isocitrate/Isopropylmalate dehydrogenase-like"/>
    <property type="match status" value="1"/>
</dbReference>
<comment type="caution">
    <text evidence="4">The sequence shown here is derived from an EMBL/GenBank/DDBJ whole genome shotgun (WGS) entry which is preliminary data.</text>
</comment>
<dbReference type="Proteomes" id="UP000306635">
    <property type="component" value="Unassembled WGS sequence"/>
</dbReference>